<keyword evidence="2" id="KW-1133">Transmembrane helix</keyword>
<organism evidence="4 5">
    <name type="scientific">Micromonospora viridifaciens</name>
    <dbReference type="NCBI Taxonomy" id="1881"/>
    <lineage>
        <taxon>Bacteria</taxon>
        <taxon>Bacillati</taxon>
        <taxon>Actinomycetota</taxon>
        <taxon>Actinomycetes</taxon>
        <taxon>Micromonosporales</taxon>
        <taxon>Micromonosporaceae</taxon>
        <taxon>Micromonospora</taxon>
    </lineage>
</organism>
<gene>
    <name evidence="4" type="ORF">GA0074695_3602</name>
</gene>
<keyword evidence="2" id="KW-0812">Transmembrane</keyword>
<evidence type="ECO:0000256" key="1">
    <source>
        <dbReference type="SAM" id="MobiDB-lite"/>
    </source>
</evidence>
<dbReference type="Proteomes" id="UP000198242">
    <property type="component" value="Chromosome I"/>
</dbReference>
<evidence type="ECO:0000259" key="3">
    <source>
        <dbReference type="Pfam" id="PF07331"/>
    </source>
</evidence>
<evidence type="ECO:0000313" key="5">
    <source>
        <dbReference type="Proteomes" id="UP000198242"/>
    </source>
</evidence>
<dbReference type="AlphaFoldDB" id="A0A1C4XTU4"/>
<feature type="transmembrane region" description="Helical" evidence="2">
    <location>
        <begin position="92"/>
        <end position="111"/>
    </location>
</feature>
<accession>A0A1C4XTU4</accession>
<dbReference type="OrthoDB" id="3576735at2"/>
<evidence type="ECO:0000313" key="4">
    <source>
        <dbReference type="EMBL" id="SCF11915.1"/>
    </source>
</evidence>
<protein>
    <submittedName>
        <fullName evidence="4">Tripartite tricarboxylate transporter TctB family protein</fullName>
    </submittedName>
</protein>
<reference evidence="5" key="1">
    <citation type="submission" date="2016-06" db="EMBL/GenBank/DDBJ databases">
        <authorList>
            <person name="Varghese N."/>
            <person name="Submissions Spin"/>
        </authorList>
    </citation>
    <scope>NUCLEOTIDE SEQUENCE [LARGE SCALE GENOMIC DNA]</scope>
    <source>
        <strain evidence="5">DSM 43909</strain>
    </source>
</reference>
<feature type="transmembrane region" description="Helical" evidence="2">
    <location>
        <begin position="170"/>
        <end position="192"/>
    </location>
</feature>
<dbReference type="InterPro" id="IPR009936">
    <property type="entry name" value="DUF1468"/>
</dbReference>
<feature type="region of interest" description="Disordered" evidence="1">
    <location>
        <begin position="1"/>
        <end position="30"/>
    </location>
</feature>
<proteinExistence type="predicted"/>
<feature type="transmembrane region" description="Helical" evidence="2">
    <location>
        <begin position="131"/>
        <end position="158"/>
    </location>
</feature>
<dbReference type="EMBL" id="LT607411">
    <property type="protein sequence ID" value="SCF11915.1"/>
    <property type="molecule type" value="Genomic_DNA"/>
</dbReference>
<feature type="transmembrane region" description="Helical" evidence="2">
    <location>
        <begin position="59"/>
        <end position="80"/>
    </location>
</feature>
<evidence type="ECO:0000256" key="2">
    <source>
        <dbReference type="SAM" id="Phobius"/>
    </source>
</evidence>
<dbReference type="Pfam" id="PF07331">
    <property type="entry name" value="TctB"/>
    <property type="match status" value="1"/>
</dbReference>
<dbReference type="RefSeq" id="WP_089007289.1">
    <property type="nucleotide sequence ID" value="NZ_LT607411.1"/>
</dbReference>
<keyword evidence="5" id="KW-1185">Reference proteome</keyword>
<sequence>MSSIHHGTPGSPGGDTAAGATPLGGDQAEEELSLEEAIHRVEEAEHEGRPPVAGTLSNVLTAAAVVALGVAALVGSGRLGLGTLRSPEAGTWPLLVSGALVLLGLGLLATARRTTDAERFSPASWLVVAGLATMVVFVAVIEVIGFEIPAALLAFVWLRFLGREGWRTSIVTSVGVVVAFYLLFVAALSVPIPHLF</sequence>
<name>A0A1C4XTU4_MICVI</name>
<keyword evidence="2" id="KW-0472">Membrane</keyword>
<feature type="domain" description="DUF1468" evidence="3">
    <location>
        <begin position="62"/>
        <end position="193"/>
    </location>
</feature>